<sequence length="600" mass="65080">MAPAHAPPSDPLGPAPVTTAVACPRTALPHLPRAGYRRLPTSRDAQPARADRRRLPPAMPHNPPAPVPRAALPNPTVPSHPPTPAAVGSPHAAPPNSSRAGRCSMFTPVSRKPGRERGSSPRGQGSQAPQHPSEAMDPSRGGPGWSRDPPLHVRTPHRRRGAPSRPSPSVALVQERRSTECPRAPEQPGPGAGRQPQHGPWADLPADILGLVVGRVPRADDRARLRSACRAWRAAARAHGRQPPPLPLLVLSDFAFSCFCADGAMTGARRIRLPSREMAVDVRCVGAFQEWLACVQLNKGRYFGDSRCFLMDAFSRDVVWLPPPSVATHFIDQYSRSLPIANGSGAVHCTVNAAQYVMSFCKVVLSSSPDPGSRCVVAAISVHRSAAKLALWRPGMTSWCVCHGGCISKFSDIALYQGKMYIFNKLTTNLFVFDISEDDSGLMVSRAVRCVTKLPEVKGSYGQRWNMVEWHGKLLLVVTYLGAEGWHNICKIGVFELDLSTNPFSLTEINSLDGDCIFISPCSSNSFRACQYDGVEDDLIYFIDGGPGGLFPAKNGPPFHRFVYSMRDGTMAPFAAEIPEDNLRAPDGSLMNPTWLFPSE</sequence>
<feature type="region of interest" description="Disordered" evidence="1">
    <location>
        <begin position="26"/>
        <end position="202"/>
    </location>
</feature>
<evidence type="ECO:0000259" key="2">
    <source>
        <dbReference type="Pfam" id="PF03478"/>
    </source>
</evidence>
<dbReference type="Proteomes" id="UP000244336">
    <property type="component" value="Chromosome 8"/>
</dbReference>
<dbReference type="InterPro" id="IPR036047">
    <property type="entry name" value="F-box-like_dom_sf"/>
</dbReference>
<accession>A0A2T7CPV1</accession>
<name>A0A2T7CPV1_9POAL</name>
<keyword evidence="4" id="KW-1185">Reference proteome</keyword>
<feature type="compositionally biased region" description="Polar residues" evidence="1">
    <location>
        <begin position="121"/>
        <end position="130"/>
    </location>
</feature>
<dbReference type="EMBL" id="CM009756">
    <property type="protein sequence ID" value="PUZ45377.1"/>
    <property type="molecule type" value="Genomic_DNA"/>
</dbReference>
<dbReference type="Pfam" id="PF03478">
    <property type="entry name" value="Beta-prop_KIB1-4"/>
    <property type="match status" value="1"/>
</dbReference>
<reference evidence="3 4" key="1">
    <citation type="submission" date="2018-04" db="EMBL/GenBank/DDBJ databases">
        <title>WGS assembly of Panicum hallii var. hallii HAL2.</title>
        <authorList>
            <person name="Lovell J."/>
            <person name="Jenkins J."/>
            <person name="Lowry D."/>
            <person name="Mamidi S."/>
            <person name="Sreedasyam A."/>
            <person name="Weng X."/>
            <person name="Barry K."/>
            <person name="Bonette J."/>
            <person name="Campitelli B."/>
            <person name="Daum C."/>
            <person name="Gordon S."/>
            <person name="Gould B."/>
            <person name="Lipzen A."/>
            <person name="MacQueen A."/>
            <person name="Palacio-Mejia J."/>
            <person name="Plott C."/>
            <person name="Shakirov E."/>
            <person name="Shu S."/>
            <person name="Yoshinaga Y."/>
            <person name="Zane M."/>
            <person name="Rokhsar D."/>
            <person name="Grimwood J."/>
            <person name="Schmutz J."/>
            <person name="Juenger T."/>
        </authorList>
    </citation>
    <scope>NUCLEOTIDE SEQUENCE [LARGE SCALE GENOMIC DNA]</scope>
    <source>
        <strain evidence="4">cv. HAL2</strain>
    </source>
</reference>
<evidence type="ECO:0000256" key="1">
    <source>
        <dbReference type="SAM" id="MobiDB-lite"/>
    </source>
</evidence>
<feature type="compositionally biased region" description="Pro residues" evidence="1">
    <location>
        <begin position="57"/>
        <end position="67"/>
    </location>
</feature>
<dbReference type="OrthoDB" id="642536at2759"/>
<dbReference type="PANTHER" id="PTHR33110:SF61">
    <property type="entry name" value="EXPRESSED PROTEIN"/>
    <property type="match status" value="1"/>
</dbReference>
<dbReference type="Gramene" id="PUZ45377">
    <property type="protein sequence ID" value="PUZ45377"/>
    <property type="gene ID" value="GQ55_8G218000"/>
</dbReference>
<dbReference type="AlphaFoldDB" id="A0A2T7CPV1"/>
<proteinExistence type="predicted"/>
<feature type="domain" description="KIB1-4 beta-propeller" evidence="2">
    <location>
        <begin position="269"/>
        <end position="552"/>
    </location>
</feature>
<evidence type="ECO:0000313" key="4">
    <source>
        <dbReference type="Proteomes" id="UP000244336"/>
    </source>
</evidence>
<gene>
    <name evidence="3" type="ORF">GQ55_8G218000</name>
</gene>
<protein>
    <recommendedName>
        <fullName evidence="2">KIB1-4 beta-propeller domain-containing protein</fullName>
    </recommendedName>
</protein>
<dbReference type="SUPFAM" id="SSF81383">
    <property type="entry name" value="F-box domain"/>
    <property type="match status" value="1"/>
</dbReference>
<organism evidence="3 4">
    <name type="scientific">Panicum hallii var. hallii</name>
    <dbReference type="NCBI Taxonomy" id="1504633"/>
    <lineage>
        <taxon>Eukaryota</taxon>
        <taxon>Viridiplantae</taxon>
        <taxon>Streptophyta</taxon>
        <taxon>Embryophyta</taxon>
        <taxon>Tracheophyta</taxon>
        <taxon>Spermatophyta</taxon>
        <taxon>Magnoliopsida</taxon>
        <taxon>Liliopsida</taxon>
        <taxon>Poales</taxon>
        <taxon>Poaceae</taxon>
        <taxon>PACMAD clade</taxon>
        <taxon>Panicoideae</taxon>
        <taxon>Panicodae</taxon>
        <taxon>Paniceae</taxon>
        <taxon>Panicinae</taxon>
        <taxon>Panicum</taxon>
        <taxon>Panicum sect. Panicum</taxon>
    </lineage>
</organism>
<evidence type="ECO:0000313" key="3">
    <source>
        <dbReference type="EMBL" id="PUZ45377.1"/>
    </source>
</evidence>
<feature type="compositionally biased region" description="Pro residues" evidence="1">
    <location>
        <begin position="75"/>
        <end position="84"/>
    </location>
</feature>
<dbReference type="InterPro" id="IPR005174">
    <property type="entry name" value="KIB1-4_b-propeller"/>
</dbReference>
<dbReference type="PANTHER" id="PTHR33110">
    <property type="entry name" value="F-BOX/KELCH-REPEAT PROTEIN-RELATED"/>
    <property type="match status" value="1"/>
</dbReference>
<dbReference type="Gene3D" id="1.20.1280.50">
    <property type="match status" value="1"/>
</dbReference>